<protein>
    <submittedName>
        <fullName evidence="1">Uncharacterized protein</fullName>
    </submittedName>
</protein>
<name>Q6TFD0_CAETA</name>
<dbReference type="AlphaFoldDB" id="Q6TFD0"/>
<dbReference type="EMBL" id="AY422720">
    <property type="protein sequence ID" value="AAR87129.1"/>
    <property type="molecule type" value="Genomic_DNA"/>
</dbReference>
<keyword evidence="1" id="KW-0614">Plasmid</keyword>
<geneLocation type="plasmid" evidence="1">
    <name>pKAP298</name>
</geneLocation>
<proteinExistence type="predicted"/>
<organism evidence="1">
    <name type="scientific">Caedibacter taeniospiralis</name>
    <dbReference type="NCBI Taxonomy" id="28907"/>
    <lineage>
        <taxon>Bacteria</taxon>
        <taxon>Pseudomonadati</taxon>
        <taxon>Pseudomonadota</taxon>
        <taxon>Gammaproteobacteria</taxon>
        <taxon>Thiotrichales</taxon>
        <taxon>Fastidiosibacteraceae</taxon>
        <taxon>Caedibacter</taxon>
    </lineage>
</organism>
<sequence length="88" mass="9810">MKYHEPKTKSGKPLLGVTINYNPHNAHSFRWFINGEAAGVDKVASLLEYPHKVALQRAIKDYGISLVMSKGLDSCKAMKKVVNSKTHD</sequence>
<dbReference type="OrthoDB" id="5624873at2"/>
<dbReference type="RefSeq" id="WP_011178480.1">
    <property type="nucleotide sequence ID" value="NC_005915.1"/>
</dbReference>
<evidence type="ECO:0000313" key="1">
    <source>
        <dbReference type="EMBL" id="AAR87129.1"/>
    </source>
</evidence>
<reference evidence="1" key="1">
    <citation type="journal article" date="2005" name="J. Mol. Evol.">
        <title>Sequence, transcription activity, and evolutionary origin of the R-body coding plasmid pKAP298 from the intracellular parasitic bacterium Caedibacter taeniospiralis.</title>
        <authorList>
            <person name="Jeblick J."/>
            <person name="Kusch J."/>
        </authorList>
    </citation>
    <scope>NUCLEOTIDE SEQUENCE</scope>
    <source>
        <plasmid evidence="1">pKAP298</plasmid>
    </source>
</reference>
<accession>Q6TFD0</accession>